<evidence type="ECO:0000313" key="1">
    <source>
        <dbReference type="EMBL" id="PSU90035.1"/>
    </source>
</evidence>
<sequence length="88" mass="10063">MNQNILFTDIQTWHSDQQAMHFSAQQGGALINCWLPLSWLQQQSGQVLSTAEEAIAVFIEYRFDIEDIAEAMIEDEDFNDNGDIVINE</sequence>
<dbReference type="AlphaFoldDB" id="A0A0B7J861"/>
<dbReference type="InterPro" id="IPR036692">
    <property type="entry name" value="Shew3726-like_sf"/>
</dbReference>
<evidence type="ECO:0000313" key="2">
    <source>
        <dbReference type="Proteomes" id="UP000241426"/>
    </source>
</evidence>
<accession>A0A0B7J861</accession>
<dbReference type="Proteomes" id="UP000241426">
    <property type="component" value="Unassembled WGS sequence"/>
</dbReference>
<dbReference type="InterPro" id="IPR009962">
    <property type="entry name" value="DUF1488"/>
</dbReference>
<proteinExistence type="predicted"/>
<dbReference type="GeneID" id="29942367"/>
<dbReference type="eggNOG" id="ENOG50331AY">
    <property type="taxonomic scope" value="Bacteria"/>
</dbReference>
<reference evidence="1 2" key="1">
    <citation type="submission" date="2018-01" db="EMBL/GenBank/DDBJ databases">
        <title>Whole genome sequencing of Histamine producing bacteria.</title>
        <authorList>
            <person name="Butler K."/>
        </authorList>
    </citation>
    <scope>NUCLEOTIDE SEQUENCE [LARGE SCALE GENOMIC DNA]</scope>
    <source>
        <strain evidence="1 2">FS-7.2</strain>
    </source>
</reference>
<protein>
    <submittedName>
        <fullName evidence="1">DUF1488 domain-containing protein</fullName>
    </submittedName>
</protein>
<dbReference type="EMBL" id="PYNF01000043">
    <property type="protein sequence ID" value="PSU90035.1"/>
    <property type="molecule type" value="Genomic_DNA"/>
</dbReference>
<dbReference type="Pfam" id="PF07369">
    <property type="entry name" value="DUF1488"/>
    <property type="match status" value="1"/>
</dbReference>
<organism evidence="1 2">
    <name type="scientific">Photobacterium kishitanii</name>
    <dbReference type="NCBI Taxonomy" id="318456"/>
    <lineage>
        <taxon>Bacteria</taxon>
        <taxon>Pseudomonadati</taxon>
        <taxon>Pseudomonadota</taxon>
        <taxon>Gammaproteobacteria</taxon>
        <taxon>Vibrionales</taxon>
        <taxon>Vibrionaceae</taxon>
        <taxon>Photobacterium</taxon>
    </lineage>
</organism>
<dbReference type="SUPFAM" id="SSF160272">
    <property type="entry name" value="Shew3726-like"/>
    <property type="match status" value="1"/>
</dbReference>
<comment type="caution">
    <text evidence="1">The sequence shown here is derived from an EMBL/GenBank/DDBJ whole genome shotgun (WGS) entry which is preliminary data.</text>
</comment>
<accession>A0A2T3KB27</accession>
<dbReference type="Gene3D" id="3.30.160.140">
    <property type="entry name" value="Shew3726-like"/>
    <property type="match status" value="1"/>
</dbReference>
<name>A0A0B7J861_9GAMM</name>
<gene>
    <name evidence="1" type="ORF">C9J27_24080</name>
</gene>
<dbReference type="RefSeq" id="WP_036789022.1">
    <property type="nucleotide sequence ID" value="NZ_JAUZMX010000001.1"/>
</dbReference>